<keyword evidence="4" id="KW-1133">Transmembrane helix</keyword>
<feature type="transmembrane region" description="Helical" evidence="4">
    <location>
        <begin position="72"/>
        <end position="97"/>
    </location>
</feature>
<keyword evidence="4" id="KW-0812">Transmembrane</keyword>
<evidence type="ECO:0000313" key="6">
    <source>
        <dbReference type="Proteomes" id="UP000271700"/>
    </source>
</evidence>
<sequence>MFHYKRNQSLLGGAFTTAELIFYAIVRNIRSQHSNAVMAILINILQVVVVAGAFYLILSFMGTRIAKIRGEFILFLLSGVFLFLTHIKSVGAIAGVGDGNNPMTLHSPMTMMVMLAASALGTLYTQLVSILVILFVYSVAVSPLEIQEPGGAFAMLVLAWFTGCSVGLVLLALKPWFPNTVTILKNVYRRMNMVFSGKMFVGNALGGFMLTMFAWNPLFHVIDQCRGFVFRNYFPRNTSWEYALWVGIVLTMIGLLAEFYTRKHVSKSWEARR</sequence>
<gene>
    <name evidence="5" type="ORF">CLV75_3071</name>
</gene>
<dbReference type="PANTHER" id="PTHR30413:SF8">
    <property type="entry name" value="TRANSPORT PERMEASE PROTEIN"/>
    <property type="match status" value="1"/>
</dbReference>
<dbReference type="GO" id="GO:0005886">
    <property type="term" value="C:plasma membrane"/>
    <property type="evidence" value="ECO:0007669"/>
    <property type="project" value="UniProtKB-SubCell"/>
</dbReference>
<keyword evidence="3" id="KW-0813">Transport</keyword>
<dbReference type="EMBL" id="RCCT01000004">
    <property type="protein sequence ID" value="RLK03692.1"/>
    <property type="molecule type" value="Genomic_DNA"/>
</dbReference>
<feature type="transmembrane region" description="Helical" evidence="4">
    <location>
        <begin position="242"/>
        <end position="260"/>
    </location>
</feature>
<dbReference type="AlphaFoldDB" id="A0A497Z7K1"/>
<reference evidence="5 6" key="1">
    <citation type="submission" date="2018-10" db="EMBL/GenBank/DDBJ databases">
        <title>Genomic Encyclopedia of Archaeal and Bacterial Type Strains, Phase II (KMG-II): from individual species to whole genera.</title>
        <authorList>
            <person name="Goeker M."/>
        </authorList>
    </citation>
    <scope>NUCLEOTIDE SEQUENCE [LARGE SCALE GENOMIC DNA]</scope>
    <source>
        <strain evidence="5 6">DSM 29317</strain>
    </source>
</reference>
<dbReference type="OrthoDB" id="7835223at2"/>
<keyword evidence="4" id="KW-0472">Membrane</keyword>
<evidence type="ECO:0000313" key="5">
    <source>
        <dbReference type="EMBL" id="RLK03692.1"/>
    </source>
</evidence>
<feature type="transmembrane region" description="Helical" evidence="4">
    <location>
        <begin position="194"/>
        <end position="215"/>
    </location>
</feature>
<feature type="transmembrane region" description="Helical" evidence="4">
    <location>
        <begin position="38"/>
        <end position="60"/>
    </location>
</feature>
<dbReference type="STRING" id="981384.GCA_000192475_00566"/>
<comment type="caution">
    <text evidence="5">The sequence shown here is derived from an EMBL/GenBank/DDBJ whole genome shotgun (WGS) entry which is preliminary data.</text>
</comment>
<protein>
    <submittedName>
        <fullName evidence="5">ABC-type polysaccharide/polyol phosphate export permease</fullName>
    </submittedName>
</protein>
<accession>A0A497Z7K1</accession>
<proteinExistence type="inferred from homology"/>
<comment type="similarity">
    <text evidence="2">Belongs to the ABC-2 integral membrane protein family.</text>
</comment>
<dbReference type="PANTHER" id="PTHR30413">
    <property type="entry name" value="INNER MEMBRANE TRANSPORT PERMEASE"/>
    <property type="match status" value="1"/>
</dbReference>
<dbReference type="Proteomes" id="UP000271700">
    <property type="component" value="Unassembled WGS sequence"/>
</dbReference>
<name>A0A497Z7K1_9RHOB</name>
<evidence type="ECO:0000256" key="1">
    <source>
        <dbReference type="ARBA" id="ARBA00004429"/>
    </source>
</evidence>
<keyword evidence="6" id="KW-1185">Reference proteome</keyword>
<feature type="transmembrane region" description="Helical" evidence="4">
    <location>
        <begin position="152"/>
        <end position="173"/>
    </location>
</feature>
<dbReference type="RefSeq" id="WP_010442941.1">
    <property type="nucleotide sequence ID" value="NZ_AEYW01000022.1"/>
</dbReference>
<dbReference type="GO" id="GO:0015920">
    <property type="term" value="P:lipopolysaccharide transport"/>
    <property type="evidence" value="ECO:0007669"/>
    <property type="project" value="TreeGrafter"/>
</dbReference>
<organism evidence="5 6">
    <name type="scientific">Ruegeria conchae</name>
    <dbReference type="NCBI Taxonomy" id="981384"/>
    <lineage>
        <taxon>Bacteria</taxon>
        <taxon>Pseudomonadati</taxon>
        <taxon>Pseudomonadota</taxon>
        <taxon>Alphaproteobacteria</taxon>
        <taxon>Rhodobacterales</taxon>
        <taxon>Roseobacteraceae</taxon>
        <taxon>Ruegeria</taxon>
    </lineage>
</organism>
<feature type="transmembrane region" description="Helical" evidence="4">
    <location>
        <begin position="9"/>
        <end position="26"/>
    </location>
</feature>
<evidence type="ECO:0000256" key="4">
    <source>
        <dbReference type="SAM" id="Phobius"/>
    </source>
</evidence>
<comment type="subcellular location">
    <subcellularLocation>
        <location evidence="1">Cell inner membrane</location>
        <topology evidence="1">Multi-pass membrane protein</topology>
    </subcellularLocation>
</comment>
<evidence type="ECO:0000256" key="3">
    <source>
        <dbReference type="ARBA" id="ARBA00022448"/>
    </source>
</evidence>
<evidence type="ECO:0000256" key="2">
    <source>
        <dbReference type="ARBA" id="ARBA00007783"/>
    </source>
</evidence>